<feature type="transmembrane region" description="Helical" evidence="1">
    <location>
        <begin position="91"/>
        <end position="109"/>
    </location>
</feature>
<protein>
    <submittedName>
        <fullName evidence="2">DUF4345 domain-containing protein</fullName>
    </submittedName>
</protein>
<keyword evidence="1" id="KW-0812">Transmembrane</keyword>
<name>A0AB35L1U9_ECTOL</name>
<sequence length="145" mass="15825">MRRDQVRLCWPCLDDQESADAARIILSIQIVALTALGLAYFIRPEEMASFSGALLMGSAAVTEVRAYYGGLQLGLAAYLAMALLRLDLLRPALLLLVLLYSVLALARFAGLWLDGGAQQTFNLYALLLEVLSAALAWWALRGVSH</sequence>
<feature type="transmembrane region" description="Helical" evidence="1">
    <location>
        <begin position="21"/>
        <end position="42"/>
    </location>
</feature>
<dbReference type="Pfam" id="PF14248">
    <property type="entry name" value="DUF4345"/>
    <property type="match status" value="1"/>
</dbReference>
<comment type="caution">
    <text evidence="2">The sequence shown here is derived from an EMBL/GenBank/DDBJ whole genome shotgun (WGS) entry which is preliminary data.</text>
</comment>
<feature type="transmembrane region" description="Helical" evidence="1">
    <location>
        <begin position="66"/>
        <end position="84"/>
    </location>
</feature>
<keyword evidence="1" id="KW-1133">Transmembrane helix</keyword>
<feature type="transmembrane region" description="Helical" evidence="1">
    <location>
        <begin position="121"/>
        <end position="140"/>
    </location>
</feature>
<organism evidence="2 3">
    <name type="scientific">Ectopseudomonas oleovorans</name>
    <name type="common">Pseudomonas oleovorans</name>
    <dbReference type="NCBI Taxonomy" id="301"/>
    <lineage>
        <taxon>Bacteria</taxon>
        <taxon>Pseudomonadati</taxon>
        <taxon>Pseudomonadota</taxon>
        <taxon>Gammaproteobacteria</taxon>
        <taxon>Pseudomonadales</taxon>
        <taxon>Pseudomonadaceae</taxon>
        <taxon>Ectopseudomonas</taxon>
    </lineage>
</organism>
<dbReference type="RefSeq" id="WP_280087295.1">
    <property type="nucleotide sequence ID" value="NZ_JAOEET010000032.1"/>
</dbReference>
<dbReference type="Proteomes" id="UP001159292">
    <property type="component" value="Unassembled WGS sequence"/>
</dbReference>
<dbReference type="AlphaFoldDB" id="A0AB35L1U9"/>
<gene>
    <name evidence="2" type="ORF">N7671_13285</name>
</gene>
<evidence type="ECO:0000313" key="3">
    <source>
        <dbReference type="Proteomes" id="UP001159292"/>
    </source>
</evidence>
<accession>A0AB35L1U9</accession>
<dbReference type="EMBL" id="JAOEET010000032">
    <property type="protein sequence ID" value="MDH0568182.1"/>
    <property type="molecule type" value="Genomic_DNA"/>
</dbReference>
<proteinExistence type="predicted"/>
<reference evidence="2" key="1">
    <citation type="submission" date="2022-09" db="EMBL/GenBank/DDBJ databases">
        <title>Intensive care unit water sources are persistently colonized with multi-drug resistant bacteria and are the site of extensive horizontal gene transfer of antibiotic resistance genes.</title>
        <authorList>
            <person name="Diorio-Toth L."/>
        </authorList>
    </citation>
    <scope>NUCLEOTIDE SEQUENCE</scope>
    <source>
        <strain evidence="2">GD04000</strain>
    </source>
</reference>
<evidence type="ECO:0000256" key="1">
    <source>
        <dbReference type="SAM" id="Phobius"/>
    </source>
</evidence>
<keyword evidence="1" id="KW-0472">Membrane</keyword>
<evidence type="ECO:0000313" key="2">
    <source>
        <dbReference type="EMBL" id="MDH0568182.1"/>
    </source>
</evidence>
<dbReference type="InterPro" id="IPR025597">
    <property type="entry name" value="DUF4345"/>
</dbReference>